<dbReference type="Gene3D" id="2.120.10.30">
    <property type="entry name" value="TolB, C-terminal domain"/>
    <property type="match status" value="1"/>
</dbReference>
<evidence type="ECO:0000313" key="2">
    <source>
        <dbReference type="Proteomes" id="UP000823862"/>
    </source>
</evidence>
<dbReference type="AlphaFoldDB" id="A0A9D2HYD9"/>
<dbReference type="InterPro" id="IPR011048">
    <property type="entry name" value="Haem_d1_sf"/>
</dbReference>
<reference evidence="1" key="2">
    <citation type="submission" date="2021-04" db="EMBL/GenBank/DDBJ databases">
        <authorList>
            <person name="Gilroy R."/>
        </authorList>
    </citation>
    <scope>NUCLEOTIDE SEQUENCE</scope>
    <source>
        <strain evidence="1">ChiHjej12B11-9795</strain>
    </source>
</reference>
<name>A0A9D2HYD9_9BACE</name>
<dbReference type="EMBL" id="DWZI01000042">
    <property type="protein sequence ID" value="HJA86152.1"/>
    <property type="molecule type" value="Genomic_DNA"/>
</dbReference>
<evidence type="ECO:0000313" key="1">
    <source>
        <dbReference type="EMBL" id="HJA86152.1"/>
    </source>
</evidence>
<accession>A0A9D2HYD9</accession>
<gene>
    <name evidence="1" type="ORF">H9950_08205</name>
</gene>
<organism evidence="1 2">
    <name type="scientific">Candidatus Bacteroides avicola</name>
    <dbReference type="NCBI Taxonomy" id="2838468"/>
    <lineage>
        <taxon>Bacteria</taxon>
        <taxon>Pseudomonadati</taxon>
        <taxon>Bacteroidota</taxon>
        <taxon>Bacteroidia</taxon>
        <taxon>Bacteroidales</taxon>
        <taxon>Bacteroidaceae</taxon>
        <taxon>Bacteroides</taxon>
    </lineage>
</organism>
<dbReference type="InterPro" id="IPR011042">
    <property type="entry name" value="6-blade_b-propeller_TolB-like"/>
</dbReference>
<sequence length="387" mass="44255">MNRVQGIPTFDFQAEYPVKELAFQDVADVEYIPLETTDSSLISSVQYMFVSDNEIITHNYQTGSVIIFDRTGKYKSSFSHKGESEKEYVYALGMTVDFDAKEIYIFDYRGLAPSKVKVYSFTGDYLRSLPTVADSLRFEIMDYDKDNLFAEDVAHTDLADHLIDAFKPSQEPYYLISKQTGEIQPLKLHVDDRLRNQINETLLLERDYSETLSITIPIYPVSKCGKEIFVADFGLDTIYSLQAGQWTPVAAKVNRQTSHGSVIMTEVCMQSEKYLLLNTFDKRLLRKNPPNCPDPVFYLYDKASGKIEIVEFFNRDGISYKEMLSLRGGLPCSSYSILPANTMRFCYSSSYLLEKLEKGELKGKLKEVAEKLDVEDNPVLVLVKFKE</sequence>
<dbReference type="Proteomes" id="UP000823862">
    <property type="component" value="Unassembled WGS sequence"/>
</dbReference>
<protein>
    <submittedName>
        <fullName evidence="1">6-bladed beta-propeller</fullName>
    </submittedName>
</protein>
<dbReference type="SUPFAM" id="SSF51004">
    <property type="entry name" value="C-terminal (heme d1) domain of cytochrome cd1-nitrite reductase"/>
    <property type="match status" value="1"/>
</dbReference>
<reference evidence="1" key="1">
    <citation type="journal article" date="2021" name="PeerJ">
        <title>Extensive microbial diversity within the chicken gut microbiome revealed by metagenomics and culture.</title>
        <authorList>
            <person name="Gilroy R."/>
            <person name="Ravi A."/>
            <person name="Getino M."/>
            <person name="Pursley I."/>
            <person name="Horton D.L."/>
            <person name="Alikhan N.F."/>
            <person name="Baker D."/>
            <person name="Gharbi K."/>
            <person name="Hall N."/>
            <person name="Watson M."/>
            <person name="Adriaenssens E.M."/>
            <person name="Foster-Nyarko E."/>
            <person name="Jarju S."/>
            <person name="Secka A."/>
            <person name="Antonio M."/>
            <person name="Oren A."/>
            <person name="Chaudhuri R.R."/>
            <person name="La Ragione R."/>
            <person name="Hildebrand F."/>
            <person name="Pallen M.J."/>
        </authorList>
    </citation>
    <scope>NUCLEOTIDE SEQUENCE</scope>
    <source>
        <strain evidence="1">ChiHjej12B11-9795</strain>
    </source>
</reference>
<dbReference type="Pfam" id="PF17170">
    <property type="entry name" value="DUF5128"/>
    <property type="match status" value="1"/>
</dbReference>
<comment type="caution">
    <text evidence="1">The sequence shown here is derived from an EMBL/GenBank/DDBJ whole genome shotgun (WGS) entry which is preliminary data.</text>
</comment>
<proteinExistence type="predicted"/>